<dbReference type="AlphaFoldDB" id="A0A382U469"/>
<dbReference type="SUPFAM" id="SSF53448">
    <property type="entry name" value="Nucleotide-diphospho-sugar transferases"/>
    <property type="match status" value="1"/>
</dbReference>
<accession>A0A382U469</accession>
<evidence type="ECO:0000313" key="2">
    <source>
        <dbReference type="EMBL" id="SVD29106.1"/>
    </source>
</evidence>
<organism evidence="2">
    <name type="scientific">marine metagenome</name>
    <dbReference type="NCBI Taxonomy" id="408172"/>
    <lineage>
        <taxon>unclassified sequences</taxon>
        <taxon>metagenomes</taxon>
        <taxon>ecological metagenomes</taxon>
    </lineage>
</organism>
<reference evidence="2" key="1">
    <citation type="submission" date="2018-05" db="EMBL/GenBank/DDBJ databases">
        <authorList>
            <person name="Lanie J.A."/>
            <person name="Ng W.-L."/>
            <person name="Kazmierczak K.M."/>
            <person name="Andrzejewski T.M."/>
            <person name="Davidsen T.M."/>
            <person name="Wayne K.J."/>
            <person name="Tettelin H."/>
            <person name="Glass J.I."/>
            <person name="Rusch D."/>
            <person name="Podicherti R."/>
            <person name="Tsui H.-C.T."/>
            <person name="Winkler M.E."/>
        </authorList>
    </citation>
    <scope>NUCLEOTIDE SEQUENCE</scope>
</reference>
<dbReference type="InterPro" id="IPR029044">
    <property type="entry name" value="Nucleotide-diphossugar_trans"/>
</dbReference>
<protein>
    <recommendedName>
        <fullName evidence="1">Glycosyltransferase 2-like domain-containing protein</fullName>
    </recommendedName>
</protein>
<sequence>MTSKNLENDSLVSVIIINFNGGDYILDCVDSVTKTTNSNFEVILIDNNSTDNSSNLCRDKFDQIRLFQSDKNLGMAARNIGLDNAKGKFIVFLDADTVVEPNWLSVLLDSHKKHGSGLYQGKLLKKDDPTVIESCGDMANVFGTGFARGRGNKDTGKFETFQKITFPVGACTFGPSEVFKEIGHVDE</sequence>
<dbReference type="Pfam" id="PF00535">
    <property type="entry name" value="Glycos_transf_2"/>
    <property type="match status" value="1"/>
</dbReference>
<dbReference type="PANTHER" id="PTHR43685">
    <property type="entry name" value="GLYCOSYLTRANSFERASE"/>
    <property type="match status" value="1"/>
</dbReference>
<dbReference type="InterPro" id="IPR001173">
    <property type="entry name" value="Glyco_trans_2-like"/>
</dbReference>
<dbReference type="PANTHER" id="PTHR43685:SF2">
    <property type="entry name" value="GLYCOSYLTRANSFERASE 2-LIKE DOMAIN-CONTAINING PROTEIN"/>
    <property type="match status" value="1"/>
</dbReference>
<feature type="non-terminal residue" evidence="2">
    <location>
        <position position="187"/>
    </location>
</feature>
<name>A0A382U469_9ZZZZ</name>
<dbReference type="Gene3D" id="3.90.550.10">
    <property type="entry name" value="Spore Coat Polysaccharide Biosynthesis Protein SpsA, Chain A"/>
    <property type="match status" value="1"/>
</dbReference>
<dbReference type="EMBL" id="UINC01141399">
    <property type="protein sequence ID" value="SVD29106.1"/>
    <property type="molecule type" value="Genomic_DNA"/>
</dbReference>
<evidence type="ECO:0000259" key="1">
    <source>
        <dbReference type="Pfam" id="PF00535"/>
    </source>
</evidence>
<feature type="domain" description="Glycosyltransferase 2-like" evidence="1">
    <location>
        <begin position="13"/>
        <end position="183"/>
    </location>
</feature>
<dbReference type="InterPro" id="IPR050834">
    <property type="entry name" value="Glycosyltransf_2"/>
</dbReference>
<gene>
    <name evidence="2" type="ORF">METZ01_LOCUS381960</name>
</gene>
<proteinExistence type="predicted"/>